<keyword evidence="2" id="KW-0597">Phosphoprotein</keyword>
<evidence type="ECO:0000256" key="1">
    <source>
        <dbReference type="ARBA" id="ARBA00023012"/>
    </source>
</evidence>
<dbReference type="GO" id="GO:0003677">
    <property type="term" value="F:DNA binding"/>
    <property type="evidence" value="ECO:0007669"/>
    <property type="project" value="InterPro"/>
</dbReference>
<dbReference type="InterPro" id="IPR001789">
    <property type="entry name" value="Sig_transdc_resp-reg_receiver"/>
</dbReference>
<dbReference type="GO" id="GO:0000156">
    <property type="term" value="F:phosphorelay response regulator activity"/>
    <property type="evidence" value="ECO:0007669"/>
    <property type="project" value="InterPro"/>
</dbReference>
<dbReference type="Proteomes" id="UP000660708">
    <property type="component" value="Unassembled WGS sequence"/>
</dbReference>
<gene>
    <name evidence="5" type="ORF">PPEP_a3780</name>
</gene>
<name>A0A8I0MWQ9_9GAMM</name>
<reference evidence="5 6" key="1">
    <citation type="submission" date="2015-06" db="EMBL/GenBank/DDBJ databases">
        <title>Genome sequence of Pseudoalteromonas peptidolytica.</title>
        <authorList>
            <person name="Xie B.-B."/>
            <person name="Rong J.-C."/>
            <person name="Qin Q.-L."/>
            <person name="Zhang Y.-Z."/>
        </authorList>
    </citation>
    <scope>NUCLEOTIDE SEQUENCE [LARGE SCALE GENOMIC DNA]</scope>
    <source>
        <strain evidence="5 6">F12-50-A1</strain>
    </source>
</reference>
<keyword evidence="1" id="KW-0902">Two-component regulatory system</keyword>
<dbReference type="EMBL" id="AQHF01000022">
    <property type="protein sequence ID" value="MBE0346529.1"/>
    <property type="molecule type" value="Genomic_DNA"/>
</dbReference>
<keyword evidence="6" id="KW-1185">Reference proteome</keyword>
<dbReference type="Pfam" id="PF00072">
    <property type="entry name" value="Response_reg"/>
    <property type="match status" value="1"/>
</dbReference>
<dbReference type="InterPro" id="IPR046947">
    <property type="entry name" value="LytR-like"/>
</dbReference>
<dbReference type="PANTHER" id="PTHR37299">
    <property type="entry name" value="TRANSCRIPTIONAL REGULATOR-RELATED"/>
    <property type="match status" value="1"/>
</dbReference>
<dbReference type="Gene3D" id="2.40.50.1020">
    <property type="entry name" value="LytTr DNA-binding domain"/>
    <property type="match status" value="1"/>
</dbReference>
<dbReference type="SMART" id="SM00448">
    <property type="entry name" value="REC"/>
    <property type="match status" value="1"/>
</dbReference>
<accession>A0A8I0MWQ9</accession>
<comment type="caution">
    <text evidence="5">The sequence shown here is derived from an EMBL/GenBank/DDBJ whole genome shotgun (WGS) entry which is preliminary data.</text>
</comment>
<dbReference type="PROSITE" id="PS50930">
    <property type="entry name" value="HTH_LYTTR"/>
    <property type="match status" value="1"/>
</dbReference>
<feature type="domain" description="Response regulatory" evidence="3">
    <location>
        <begin position="3"/>
        <end position="117"/>
    </location>
</feature>
<dbReference type="Pfam" id="PF04397">
    <property type="entry name" value="LytTR"/>
    <property type="match status" value="1"/>
</dbReference>
<feature type="domain" description="HTH LytTR-type" evidence="4">
    <location>
        <begin position="128"/>
        <end position="232"/>
    </location>
</feature>
<feature type="modified residue" description="4-aspartylphosphate" evidence="2">
    <location>
        <position position="54"/>
    </location>
</feature>
<dbReference type="PANTHER" id="PTHR37299:SF1">
    <property type="entry name" value="STAGE 0 SPORULATION PROTEIN A HOMOLOG"/>
    <property type="match status" value="1"/>
</dbReference>
<evidence type="ECO:0000313" key="5">
    <source>
        <dbReference type="EMBL" id="MBE0346529.1"/>
    </source>
</evidence>
<dbReference type="RefSeq" id="WP_147390619.1">
    <property type="nucleotide sequence ID" value="NZ_AQHF01000022.1"/>
</dbReference>
<evidence type="ECO:0000259" key="4">
    <source>
        <dbReference type="PROSITE" id="PS50930"/>
    </source>
</evidence>
<dbReference type="Gene3D" id="3.40.50.2300">
    <property type="match status" value="1"/>
</dbReference>
<protein>
    <submittedName>
        <fullName evidence="5">Two-component system, LytT family, response regulator</fullName>
    </submittedName>
</protein>
<dbReference type="InterPro" id="IPR011006">
    <property type="entry name" value="CheY-like_superfamily"/>
</dbReference>
<organism evidence="5 6">
    <name type="scientific">Pseudoalteromonas peptidolytica F12-50-A1</name>
    <dbReference type="NCBI Taxonomy" id="1315280"/>
    <lineage>
        <taxon>Bacteria</taxon>
        <taxon>Pseudomonadati</taxon>
        <taxon>Pseudomonadota</taxon>
        <taxon>Gammaproteobacteria</taxon>
        <taxon>Alteromonadales</taxon>
        <taxon>Pseudoalteromonadaceae</taxon>
        <taxon>Pseudoalteromonas</taxon>
    </lineage>
</organism>
<dbReference type="PROSITE" id="PS50110">
    <property type="entry name" value="RESPONSE_REGULATORY"/>
    <property type="match status" value="1"/>
</dbReference>
<evidence type="ECO:0000313" key="6">
    <source>
        <dbReference type="Proteomes" id="UP000660708"/>
    </source>
</evidence>
<dbReference type="AlphaFoldDB" id="A0A8I0MWQ9"/>
<dbReference type="SUPFAM" id="SSF52172">
    <property type="entry name" value="CheY-like"/>
    <property type="match status" value="1"/>
</dbReference>
<dbReference type="InterPro" id="IPR007492">
    <property type="entry name" value="LytTR_DNA-bd_dom"/>
</dbReference>
<dbReference type="SMART" id="SM00850">
    <property type="entry name" value="LytTR"/>
    <property type="match status" value="1"/>
</dbReference>
<sequence length="232" mass="25508">MLNIVIIEDEQPAIEKLLMQLSLVSTHKVVGTYRDPIAFLNSGNNGNIDLLFVDINLPSINGMALALKLKATGFMGAIIFTTAHSKFAVDAFTLGAVDYLLKPYNNERLSLALSRVGAIASTPVDIKLPSKVAGKIVLIDTNRIDVIKLEFGQAYAYCADQHFPLEGSLDELQAQLPARFLRVHRDTVINQEAIVSFERWVTGGYLVKLRGSNQQVITSRNGAKILKQKLIS</sequence>
<proteinExistence type="predicted"/>
<evidence type="ECO:0000256" key="2">
    <source>
        <dbReference type="PROSITE-ProRule" id="PRU00169"/>
    </source>
</evidence>
<evidence type="ECO:0000259" key="3">
    <source>
        <dbReference type="PROSITE" id="PS50110"/>
    </source>
</evidence>